<name>A0A2U9PLY2_MYCSE</name>
<evidence type="ECO:0000256" key="3">
    <source>
        <dbReference type="ARBA" id="ARBA00023163"/>
    </source>
</evidence>
<dbReference type="Gene3D" id="1.10.357.10">
    <property type="entry name" value="Tetracycline Repressor, domain 2"/>
    <property type="match status" value="1"/>
</dbReference>
<dbReference type="Proteomes" id="UP000011200">
    <property type="component" value="Chromosome"/>
</dbReference>
<dbReference type="AlphaFoldDB" id="A0A2U9PLY2"/>
<evidence type="ECO:0000313" key="8">
    <source>
        <dbReference type="Proteomes" id="UP000011200"/>
    </source>
</evidence>
<feature type="domain" description="HTH tetR-type" evidence="6">
    <location>
        <begin position="44"/>
        <end position="104"/>
    </location>
</feature>
<gene>
    <name evidence="7" type="ORF">D806_017430</name>
</gene>
<keyword evidence="3" id="KW-0804">Transcription</keyword>
<dbReference type="PANTHER" id="PTHR30055:SF234">
    <property type="entry name" value="HTH-TYPE TRANSCRIPTIONAL REGULATOR BETI"/>
    <property type="match status" value="1"/>
</dbReference>
<dbReference type="GO" id="GO:0000976">
    <property type="term" value="F:transcription cis-regulatory region binding"/>
    <property type="evidence" value="ECO:0007669"/>
    <property type="project" value="TreeGrafter"/>
</dbReference>
<dbReference type="GO" id="GO:0003700">
    <property type="term" value="F:DNA-binding transcription factor activity"/>
    <property type="evidence" value="ECO:0007669"/>
    <property type="project" value="TreeGrafter"/>
</dbReference>
<organism evidence="7 8">
    <name type="scientific">Mycolicibacterium smegmatis (strain MKD8)</name>
    <name type="common">Mycobacterium smegmatis</name>
    <dbReference type="NCBI Taxonomy" id="1214915"/>
    <lineage>
        <taxon>Bacteria</taxon>
        <taxon>Bacillati</taxon>
        <taxon>Actinomycetota</taxon>
        <taxon>Actinomycetes</taxon>
        <taxon>Mycobacteriales</taxon>
        <taxon>Mycobacteriaceae</taxon>
        <taxon>Mycolicibacterium</taxon>
    </lineage>
</organism>
<dbReference type="InterPro" id="IPR009057">
    <property type="entry name" value="Homeodomain-like_sf"/>
</dbReference>
<dbReference type="PANTHER" id="PTHR30055">
    <property type="entry name" value="HTH-TYPE TRANSCRIPTIONAL REGULATOR RUTR"/>
    <property type="match status" value="1"/>
</dbReference>
<evidence type="ECO:0000256" key="2">
    <source>
        <dbReference type="ARBA" id="ARBA00023125"/>
    </source>
</evidence>
<reference evidence="8" key="2">
    <citation type="submission" date="2018-03" db="EMBL/GenBank/DDBJ databases">
        <authorList>
            <person name="Derbyshire K."/>
            <person name="Gray T.A."/>
            <person name="Champion M."/>
        </authorList>
    </citation>
    <scope>NUCLEOTIDE SEQUENCE [LARGE SCALE GENOMIC DNA]</scope>
    <source>
        <strain evidence="8">MKD8</strain>
    </source>
</reference>
<evidence type="ECO:0000256" key="4">
    <source>
        <dbReference type="PROSITE-ProRule" id="PRU00335"/>
    </source>
</evidence>
<evidence type="ECO:0000259" key="6">
    <source>
        <dbReference type="PROSITE" id="PS50977"/>
    </source>
</evidence>
<keyword evidence="2 4" id="KW-0238">DNA-binding</keyword>
<accession>A0A2U9PLY2</accession>
<feature type="DNA-binding region" description="H-T-H motif" evidence="4">
    <location>
        <begin position="67"/>
        <end position="86"/>
    </location>
</feature>
<feature type="region of interest" description="Disordered" evidence="5">
    <location>
        <begin position="1"/>
        <end position="38"/>
    </location>
</feature>
<evidence type="ECO:0000256" key="1">
    <source>
        <dbReference type="ARBA" id="ARBA00023015"/>
    </source>
</evidence>
<dbReference type="SUPFAM" id="SSF46689">
    <property type="entry name" value="Homeodomain-like"/>
    <property type="match status" value="1"/>
</dbReference>
<keyword evidence="1" id="KW-0805">Transcription regulation</keyword>
<reference evidence="7 8" key="1">
    <citation type="journal article" date="2013" name="Genome Announc.">
        <title>Draft genome sequence of MKD8, a conjugal recipient Mycobacterium smegmatis strain.</title>
        <authorList>
            <person name="Gray T.A."/>
            <person name="Palumbo M.J."/>
            <person name="Derbyshire K.M."/>
        </authorList>
    </citation>
    <scope>NUCLEOTIDE SEQUENCE [LARGE SCALE GENOMIC DNA]</scope>
    <source>
        <strain evidence="7 8">MKD8</strain>
    </source>
</reference>
<dbReference type="InterPro" id="IPR001647">
    <property type="entry name" value="HTH_TetR"/>
</dbReference>
<dbReference type="InterPro" id="IPR050109">
    <property type="entry name" value="HTH-type_TetR-like_transc_reg"/>
</dbReference>
<dbReference type="PRINTS" id="PR00455">
    <property type="entry name" value="HTHTETR"/>
</dbReference>
<sequence>MYSLELDSNDSSLHPLSGVGHPARYADGMSEQPRGASRRAEYAELTRRAIIDAARELFAQRGYVRTKVDDIATRARVSPATVYAVAGGKQGLLHTLVDEWTQAPEVAEAYAAINIAETADAVMELTSSAVRRMRGDWGDVMRIVLTTAQQDDTAAERLQVATERYRAAMHIVATRLCELNALKPGITVKDAVDVLWFFFGYTGFFTLLDDNGWSPEKAERWLRDTASASLLR</sequence>
<evidence type="ECO:0000256" key="5">
    <source>
        <dbReference type="SAM" id="MobiDB-lite"/>
    </source>
</evidence>
<dbReference type="EMBL" id="CP027541">
    <property type="protein sequence ID" value="AWT52727.1"/>
    <property type="molecule type" value="Genomic_DNA"/>
</dbReference>
<protein>
    <submittedName>
        <fullName evidence="7">Transcriptional regulator</fullName>
    </submittedName>
</protein>
<evidence type="ECO:0000313" key="7">
    <source>
        <dbReference type="EMBL" id="AWT52727.1"/>
    </source>
</evidence>
<dbReference type="Pfam" id="PF00440">
    <property type="entry name" value="TetR_N"/>
    <property type="match status" value="1"/>
</dbReference>
<proteinExistence type="predicted"/>
<dbReference type="PROSITE" id="PS50977">
    <property type="entry name" value="HTH_TETR_2"/>
    <property type="match status" value="1"/>
</dbReference>